<proteinExistence type="predicted"/>
<gene>
    <name evidence="2" type="ORF">LKD71_12115</name>
</gene>
<dbReference type="Proteomes" id="UP001197875">
    <property type="component" value="Unassembled WGS sequence"/>
</dbReference>
<dbReference type="Gene3D" id="3.40.190.10">
    <property type="entry name" value="Periplasmic binding protein-like II"/>
    <property type="match status" value="2"/>
</dbReference>
<comment type="caution">
    <text evidence="2">The sequence shown here is derived from an EMBL/GenBank/DDBJ whole genome shotgun (WGS) entry which is preliminary data.</text>
</comment>
<organism evidence="2 3">
    <name type="scientific">Fusicatenibacter faecihominis</name>
    <dbReference type="NCBI Taxonomy" id="2881276"/>
    <lineage>
        <taxon>Bacteria</taxon>
        <taxon>Bacillati</taxon>
        <taxon>Bacillota</taxon>
        <taxon>Clostridia</taxon>
        <taxon>Lachnospirales</taxon>
        <taxon>Lachnospiraceae</taxon>
        <taxon>Fusicatenibacter</taxon>
    </lineage>
</organism>
<protein>
    <recommendedName>
        <fullName evidence="4">Maltose-binding periplasmic proteins/domains</fullName>
    </recommendedName>
</protein>
<sequence length="575" mass="63787">MKMKKVVAMVSALAMVAGLCTSAAADEAATDSDLSEHVEITIGGINMGSSDTKEGWPNEVVQKLEDKFNVTLSLKTYDNESLNLDLSGGNTTDIVQVNDANIEGVVKGKHAVNLEDYKDIAPNIFSDNMNFRNELMKTYKSNGDDVQYFVTPRVTFDGAEANYGTVLNNGYIVRWDLYKEIGCPEINNDDDYIEALKKMKEIYPETEDGLPVYAMSAYNDSHLHAYFYKGCLAEGYINLEGGIYVQNVTTNELVPDLYDEGVEGDTPFWSGIKFYNKLYREGLLDPDCFITKSEDLKEKYDKGQYLGGSVNWYYGTYNGNQRAEDPETLKEYVTLPSYLGWGNEKNLGGWFGKYFFVSSHSENVERAVMILDYLQSEEFSRDIDSGVEGRWTTDDSGKPSLTADTVAMKTDGSRLDEWKASGIGEGDLSGMCGLDYYNVASDGGLIDLWYDEDMLDDSMTYAEKDMCSTLGIDIPSDTLKKRVEAGTSIDLGTGINAIQMGLPTTPKNIVRIDSNCEEITMSAIPSLVQAASDEEFEAAKADLIAQLKDAGAEESVEWWSNAWAEAKTTIEEMTK</sequence>
<evidence type="ECO:0000313" key="3">
    <source>
        <dbReference type="Proteomes" id="UP001197875"/>
    </source>
</evidence>
<keyword evidence="1" id="KW-0732">Signal</keyword>
<accession>A0AAE3DU74</accession>
<feature type="chain" id="PRO_5041920402" description="Maltose-binding periplasmic proteins/domains" evidence="1">
    <location>
        <begin position="26"/>
        <end position="575"/>
    </location>
</feature>
<dbReference type="SUPFAM" id="SSF53850">
    <property type="entry name" value="Periplasmic binding protein-like II"/>
    <property type="match status" value="1"/>
</dbReference>
<name>A0AAE3DU74_9FIRM</name>
<dbReference type="AlphaFoldDB" id="A0AAE3DU74"/>
<dbReference type="RefSeq" id="WP_227615608.1">
    <property type="nucleotide sequence ID" value="NZ_JAJEPR010000021.1"/>
</dbReference>
<keyword evidence="3" id="KW-1185">Reference proteome</keyword>
<evidence type="ECO:0000256" key="1">
    <source>
        <dbReference type="SAM" id="SignalP"/>
    </source>
</evidence>
<dbReference type="EMBL" id="JAJEPR010000021">
    <property type="protein sequence ID" value="MCC2190538.1"/>
    <property type="molecule type" value="Genomic_DNA"/>
</dbReference>
<reference evidence="2 3" key="1">
    <citation type="submission" date="2021-10" db="EMBL/GenBank/DDBJ databases">
        <title>Anaerobic single-cell dispensing facilitates the cultivation of human gut bacteria.</title>
        <authorList>
            <person name="Afrizal A."/>
        </authorList>
    </citation>
    <scope>NUCLEOTIDE SEQUENCE [LARGE SCALE GENOMIC DNA]</scope>
    <source>
        <strain evidence="2 3">CLA-AA-H277</strain>
    </source>
</reference>
<evidence type="ECO:0008006" key="4">
    <source>
        <dbReference type="Google" id="ProtNLM"/>
    </source>
</evidence>
<feature type="signal peptide" evidence="1">
    <location>
        <begin position="1"/>
        <end position="25"/>
    </location>
</feature>
<evidence type="ECO:0000313" key="2">
    <source>
        <dbReference type="EMBL" id="MCC2190538.1"/>
    </source>
</evidence>